<organism evidence="1 2">
    <name type="scientific">Vreelandella boliviensis LC1</name>
    <dbReference type="NCBI Taxonomy" id="1072583"/>
    <lineage>
        <taxon>Bacteria</taxon>
        <taxon>Pseudomonadati</taxon>
        <taxon>Pseudomonadota</taxon>
        <taxon>Gammaproteobacteria</taxon>
        <taxon>Oceanospirillales</taxon>
        <taxon>Halomonadaceae</taxon>
        <taxon>Vreelandella</taxon>
    </lineage>
</organism>
<evidence type="ECO:0000313" key="2">
    <source>
        <dbReference type="Proteomes" id="UP000005756"/>
    </source>
</evidence>
<dbReference type="Proteomes" id="UP000005756">
    <property type="component" value="Unassembled WGS sequence"/>
</dbReference>
<accession>A0A7U9GEV0</accession>
<sequence>MPSWIMIACLQPTITIGASVGERDERHACEAPYTLLHVS</sequence>
<protein>
    <submittedName>
        <fullName evidence="1">Uncharacterized protein</fullName>
    </submittedName>
</protein>
<reference evidence="1 2" key="1">
    <citation type="submission" date="2011-10" db="EMBL/GenBank/DDBJ databases">
        <authorList>
            <person name="Quillaguamn J."/>
            <person name="Guzmn D."/>
            <person name="Balderrama-Subieta A."/>
            <person name="Cardona-Ortuo C."/>
            <person name="Guevara-Martnez M."/>
            <person name="Callisaya-Quispe N."/>
        </authorList>
    </citation>
    <scope>NUCLEOTIDE SEQUENCE [LARGE SCALE GENOMIC DNA]</scope>
    <source>
        <strain evidence="1 2">LC1</strain>
    </source>
</reference>
<dbReference type="EMBL" id="JH393259">
    <property type="protein sequence ID" value="EHJ91498.1"/>
    <property type="molecule type" value="Genomic_DNA"/>
</dbReference>
<proteinExistence type="predicted"/>
<evidence type="ECO:0000313" key="1">
    <source>
        <dbReference type="EMBL" id="EHJ91498.1"/>
    </source>
</evidence>
<gene>
    <name evidence="1" type="ORF">KUC_3048</name>
</gene>
<dbReference type="AlphaFoldDB" id="A0A7U9GEV0"/>
<name>A0A7U9GEV0_9GAMM</name>